<dbReference type="HOGENOM" id="CLU_027938_4_5_0"/>
<gene>
    <name evidence="4" type="ORF">U27_04297</name>
</gene>
<name>A0A081BYC7_VECG1</name>
<evidence type="ECO:0000256" key="1">
    <source>
        <dbReference type="ARBA" id="ARBA00022679"/>
    </source>
</evidence>
<dbReference type="AlphaFoldDB" id="A0A081BYC7"/>
<dbReference type="InterPro" id="IPR002123">
    <property type="entry name" value="Plipid/glycerol_acylTrfase"/>
</dbReference>
<proteinExistence type="predicted"/>
<dbReference type="eggNOG" id="COG0204">
    <property type="taxonomic scope" value="Bacteria"/>
</dbReference>
<accession>A0A081BYC7</accession>
<dbReference type="GO" id="GO:0006654">
    <property type="term" value="P:phosphatidic acid biosynthetic process"/>
    <property type="evidence" value="ECO:0007669"/>
    <property type="project" value="TreeGrafter"/>
</dbReference>
<dbReference type="SMART" id="SM00563">
    <property type="entry name" value="PlsC"/>
    <property type="match status" value="1"/>
</dbReference>
<protein>
    <submittedName>
        <fullName evidence="4">1-acyl-sn-glycerol-3-phosphate acyltransferase</fullName>
    </submittedName>
</protein>
<dbReference type="SUPFAM" id="SSF69593">
    <property type="entry name" value="Glycerol-3-phosphate (1)-acyltransferase"/>
    <property type="match status" value="1"/>
</dbReference>
<organism evidence="4">
    <name type="scientific">Vecturithrix granuli</name>
    <dbReference type="NCBI Taxonomy" id="1499967"/>
    <lineage>
        <taxon>Bacteria</taxon>
        <taxon>Candidatus Moduliflexota</taxon>
        <taxon>Candidatus Vecturitrichia</taxon>
        <taxon>Candidatus Vecturitrichales</taxon>
        <taxon>Candidatus Vecturitrichaceae</taxon>
        <taxon>Candidatus Vecturithrix</taxon>
    </lineage>
</organism>
<dbReference type="PANTHER" id="PTHR10434:SF11">
    <property type="entry name" value="1-ACYL-SN-GLYCEROL-3-PHOSPHATE ACYLTRANSFERASE"/>
    <property type="match status" value="1"/>
</dbReference>
<dbReference type="GO" id="GO:0003841">
    <property type="term" value="F:1-acylglycerol-3-phosphate O-acyltransferase activity"/>
    <property type="evidence" value="ECO:0007669"/>
    <property type="project" value="TreeGrafter"/>
</dbReference>
<dbReference type="Pfam" id="PF01553">
    <property type="entry name" value="Acyltransferase"/>
    <property type="match status" value="1"/>
</dbReference>
<keyword evidence="2 4" id="KW-0012">Acyltransferase</keyword>
<keyword evidence="5" id="KW-1185">Reference proteome</keyword>
<feature type="domain" description="Phospholipid/glycerol acyltransferase" evidence="3">
    <location>
        <begin position="47"/>
        <end position="159"/>
    </location>
</feature>
<reference evidence="4" key="1">
    <citation type="journal article" date="2015" name="PeerJ">
        <title>First genomic representation of candidate bacterial phylum KSB3 points to enhanced environmental sensing as a trigger of wastewater bulking.</title>
        <authorList>
            <person name="Sekiguchi Y."/>
            <person name="Ohashi A."/>
            <person name="Parks D.H."/>
            <person name="Yamauchi T."/>
            <person name="Tyson G.W."/>
            <person name="Hugenholtz P."/>
        </authorList>
    </citation>
    <scope>NUCLEOTIDE SEQUENCE [LARGE SCALE GENOMIC DNA]</scope>
</reference>
<dbReference type="CDD" id="cd07989">
    <property type="entry name" value="LPLAT_AGPAT-like"/>
    <property type="match status" value="1"/>
</dbReference>
<dbReference type="Proteomes" id="UP000030661">
    <property type="component" value="Unassembled WGS sequence"/>
</dbReference>
<evidence type="ECO:0000256" key="2">
    <source>
        <dbReference type="ARBA" id="ARBA00023315"/>
    </source>
</evidence>
<dbReference type="EMBL" id="DF820465">
    <property type="protein sequence ID" value="GAK57332.1"/>
    <property type="molecule type" value="Genomic_DNA"/>
</dbReference>
<evidence type="ECO:0000259" key="3">
    <source>
        <dbReference type="SMART" id="SM00563"/>
    </source>
</evidence>
<dbReference type="PANTHER" id="PTHR10434">
    <property type="entry name" value="1-ACYL-SN-GLYCEROL-3-PHOSPHATE ACYLTRANSFERASE"/>
    <property type="match status" value="1"/>
</dbReference>
<evidence type="ECO:0000313" key="5">
    <source>
        <dbReference type="Proteomes" id="UP000030661"/>
    </source>
</evidence>
<sequence length="218" mass="24900">METSPQLFQDFTKRYYLPARPYGFALFRLYFRLKVTGVNQIPPTGGVILVPNHTSFLDPPLLSSAVPRVIYFLMLHQHYYHPWFHWLFRRLPCIPMKRSAAGGTAFKHCLQVLEHEQILCMFPEGGISREHKAQGLRHGAALLAVHTHAPIVPVGIYGASKALALKQWFPRPRAITINFGKPLYAPVSDSHDKALLQYITEQTMEQVQALLSKREKKT</sequence>
<dbReference type="STRING" id="1499967.U27_04297"/>
<keyword evidence="1 4" id="KW-0808">Transferase</keyword>
<evidence type="ECO:0000313" key="4">
    <source>
        <dbReference type="EMBL" id="GAK57332.1"/>
    </source>
</evidence>